<dbReference type="Proteomes" id="UP000033651">
    <property type="component" value="Unassembled WGS sequence"/>
</dbReference>
<proteinExistence type="predicted"/>
<evidence type="ECO:0000313" key="2">
    <source>
        <dbReference type="EMBL" id="KJV36445.1"/>
    </source>
</evidence>
<keyword evidence="1" id="KW-0732">Signal</keyword>
<feature type="chain" id="PRO_5002463218" evidence="1">
    <location>
        <begin position="23"/>
        <end position="201"/>
    </location>
</feature>
<keyword evidence="3" id="KW-1185">Reference proteome</keyword>
<comment type="caution">
    <text evidence="2">The sequence shown here is derived from an EMBL/GenBank/DDBJ whole genome shotgun (WGS) entry which is preliminary data.</text>
</comment>
<organism evidence="2 3">
    <name type="scientific">Luteibacter yeojuensis</name>
    <dbReference type="NCBI Taxonomy" id="345309"/>
    <lineage>
        <taxon>Bacteria</taxon>
        <taxon>Pseudomonadati</taxon>
        <taxon>Pseudomonadota</taxon>
        <taxon>Gammaproteobacteria</taxon>
        <taxon>Lysobacterales</taxon>
        <taxon>Rhodanobacteraceae</taxon>
        <taxon>Luteibacter</taxon>
    </lineage>
</organism>
<evidence type="ECO:0000256" key="1">
    <source>
        <dbReference type="SAM" id="SignalP"/>
    </source>
</evidence>
<evidence type="ECO:0000313" key="3">
    <source>
        <dbReference type="Proteomes" id="UP000033651"/>
    </source>
</evidence>
<dbReference type="EMBL" id="JZRB01000008">
    <property type="protein sequence ID" value="KJV36445.1"/>
    <property type="molecule type" value="Genomic_DNA"/>
</dbReference>
<accession>A0A0F3KYT4</accession>
<sequence>MKQGFRNVAMACLLGLAMPLFATSVGPIPAPPIPLGPWAFQMTPEQVKADATYGPYKSFSNGDLETYAGDFAGRKENVQFYFTDGKLARMMVSRYEGPDLSAAARVFGDTWRVLSDMYGPMELAYRRGQPAPAKVDVDFVARTAEAFAADHQKPQMAPLKQPVNAFVFVSLQANTIQGRVLYFVSVNYEPPHIAAAPPPGT</sequence>
<feature type="signal peptide" evidence="1">
    <location>
        <begin position="1"/>
        <end position="22"/>
    </location>
</feature>
<protein>
    <submittedName>
        <fullName evidence="2">Uncharacterized protein</fullName>
    </submittedName>
</protein>
<dbReference type="PATRIC" id="fig|345309.4.peg.4041"/>
<name>A0A0F3KYT4_9GAMM</name>
<dbReference type="OrthoDB" id="5957285at2"/>
<gene>
    <name evidence="2" type="ORF">VI08_04810</name>
</gene>
<reference evidence="2 3" key="1">
    <citation type="submission" date="2015-03" db="EMBL/GenBank/DDBJ databases">
        <title>Draft genome sequence of Luteibacter yeojuensis strain SU11.</title>
        <authorList>
            <person name="Sulaiman J."/>
            <person name="Priya K."/>
            <person name="Chan K.-G."/>
        </authorList>
    </citation>
    <scope>NUCLEOTIDE SEQUENCE [LARGE SCALE GENOMIC DNA]</scope>
    <source>
        <strain evidence="2 3">SU11</strain>
    </source>
</reference>
<dbReference type="AlphaFoldDB" id="A0A0F3KYT4"/>
<dbReference type="RefSeq" id="WP_045828419.1">
    <property type="nucleotide sequence ID" value="NZ_JZRB01000008.1"/>
</dbReference>